<proteinExistence type="predicted"/>
<evidence type="ECO:0000313" key="2">
    <source>
        <dbReference type="Proteomes" id="UP000634136"/>
    </source>
</evidence>
<accession>A0A834X8R0</accession>
<dbReference type="PANTHER" id="PTHR35485">
    <property type="entry name" value="OS01G0888900 PROTEIN"/>
    <property type="match status" value="1"/>
</dbReference>
<protein>
    <submittedName>
        <fullName evidence="1">Uncharacterized protein</fullName>
    </submittedName>
</protein>
<dbReference type="OrthoDB" id="650808at2759"/>
<sequence>MDGLLPMVYKAMKKNRTRREYQRLPSGAASHNIPLINMSEIYPQSTESHVYQYEAPYNYSTQRVIEFYEDNNQSRHPHRRPKSVGDFGFGFSSSSLRRQSTTRAAPKQQLVRFRSQRMFSCITGV</sequence>
<organism evidence="1 2">
    <name type="scientific">Senna tora</name>
    <dbReference type="NCBI Taxonomy" id="362788"/>
    <lineage>
        <taxon>Eukaryota</taxon>
        <taxon>Viridiplantae</taxon>
        <taxon>Streptophyta</taxon>
        <taxon>Embryophyta</taxon>
        <taxon>Tracheophyta</taxon>
        <taxon>Spermatophyta</taxon>
        <taxon>Magnoliopsida</taxon>
        <taxon>eudicotyledons</taxon>
        <taxon>Gunneridae</taxon>
        <taxon>Pentapetalae</taxon>
        <taxon>rosids</taxon>
        <taxon>fabids</taxon>
        <taxon>Fabales</taxon>
        <taxon>Fabaceae</taxon>
        <taxon>Caesalpinioideae</taxon>
        <taxon>Cassia clade</taxon>
        <taxon>Senna</taxon>
    </lineage>
</organism>
<keyword evidence="2" id="KW-1185">Reference proteome</keyword>
<evidence type="ECO:0000313" key="1">
    <source>
        <dbReference type="EMBL" id="KAF7840205.1"/>
    </source>
</evidence>
<dbReference type="EMBL" id="JAAIUW010000003">
    <property type="protein sequence ID" value="KAF7840205.1"/>
    <property type="molecule type" value="Genomic_DNA"/>
</dbReference>
<gene>
    <name evidence="1" type="ORF">G2W53_008687</name>
</gene>
<comment type="caution">
    <text evidence="1">The sequence shown here is derived from an EMBL/GenBank/DDBJ whole genome shotgun (WGS) entry which is preliminary data.</text>
</comment>
<name>A0A834X8R0_9FABA</name>
<dbReference type="AlphaFoldDB" id="A0A834X8R0"/>
<dbReference type="Proteomes" id="UP000634136">
    <property type="component" value="Unassembled WGS sequence"/>
</dbReference>
<dbReference type="PANTHER" id="PTHR35485:SF4">
    <property type="entry name" value="EXPRESSED PROTEIN"/>
    <property type="match status" value="1"/>
</dbReference>
<reference evidence="1" key="1">
    <citation type="submission" date="2020-09" db="EMBL/GenBank/DDBJ databases">
        <title>Genome-Enabled Discovery of Anthraquinone Biosynthesis in Senna tora.</title>
        <authorList>
            <person name="Kang S.-H."/>
            <person name="Pandey R.P."/>
            <person name="Lee C.-M."/>
            <person name="Sim J.-S."/>
            <person name="Jeong J.-T."/>
            <person name="Choi B.-S."/>
            <person name="Jung M."/>
            <person name="Ginzburg D."/>
            <person name="Zhao K."/>
            <person name="Won S.Y."/>
            <person name="Oh T.-J."/>
            <person name="Yu Y."/>
            <person name="Kim N.-H."/>
            <person name="Lee O.R."/>
            <person name="Lee T.-H."/>
            <person name="Bashyal P."/>
            <person name="Kim T.-S."/>
            <person name="Lee W.-H."/>
            <person name="Kawkins C."/>
            <person name="Kim C.-K."/>
            <person name="Kim J.S."/>
            <person name="Ahn B.O."/>
            <person name="Rhee S.Y."/>
            <person name="Sohng J.K."/>
        </authorList>
    </citation>
    <scope>NUCLEOTIDE SEQUENCE</scope>
    <source>
        <tissue evidence="1">Leaf</tissue>
    </source>
</reference>